<accession>A0A6G1E5V5</accession>
<dbReference type="SUPFAM" id="SSF50249">
    <property type="entry name" value="Nucleic acid-binding proteins"/>
    <property type="match status" value="1"/>
</dbReference>
<name>A0A6G1E5V5_9ORYZ</name>
<feature type="non-terminal residue" evidence="2">
    <location>
        <position position="1"/>
    </location>
</feature>
<feature type="non-terminal residue" evidence="2">
    <location>
        <position position="124"/>
    </location>
</feature>
<gene>
    <name evidence="2" type="ORF">E2562_029173</name>
</gene>
<dbReference type="EMBL" id="SPHZ02000005">
    <property type="protein sequence ID" value="KAF0919323.1"/>
    <property type="molecule type" value="Genomic_DNA"/>
</dbReference>
<dbReference type="Proteomes" id="UP000479710">
    <property type="component" value="Unassembled WGS sequence"/>
</dbReference>
<organism evidence="2 3">
    <name type="scientific">Oryza meyeriana var. granulata</name>
    <dbReference type="NCBI Taxonomy" id="110450"/>
    <lineage>
        <taxon>Eukaryota</taxon>
        <taxon>Viridiplantae</taxon>
        <taxon>Streptophyta</taxon>
        <taxon>Embryophyta</taxon>
        <taxon>Tracheophyta</taxon>
        <taxon>Spermatophyta</taxon>
        <taxon>Magnoliopsida</taxon>
        <taxon>Liliopsida</taxon>
        <taxon>Poales</taxon>
        <taxon>Poaceae</taxon>
        <taxon>BOP clade</taxon>
        <taxon>Oryzoideae</taxon>
        <taxon>Oryzeae</taxon>
        <taxon>Oryzinae</taxon>
        <taxon>Oryza</taxon>
        <taxon>Oryza meyeriana</taxon>
    </lineage>
</organism>
<dbReference type="Pfam" id="PF02721">
    <property type="entry name" value="DUF223"/>
    <property type="match status" value="1"/>
</dbReference>
<evidence type="ECO:0000259" key="1">
    <source>
        <dbReference type="Pfam" id="PF02721"/>
    </source>
</evidence>
<proteinExistence type="predicted"/>
<dbReference type="InterPro" id="IPR003871">
    <property type="entry name" value="RFA1B/D_OB_1st"/>
</dbReference>
<dbReference type="PANTHER" id="PTHR47165:SF4">
    <property type="entry name" value="OS03G0429900 PROTEIN"/>
    <property type="match status" value="1"/>
</dbReference>
<dbReference type="PANTHER" id="PTHR47165">
    <property type="entry name" value="OS03G0429900 PROTEIN"/>
    <property type="match status" value="1"/>
</dbReference>
<comment type="caution">
    <text evidence="2">The sequence shown here is derived from an EMBL/GenBank/DDBJ whole genome shotgun (WGS) entry which is preliminary data.</text>
</comment>
<protein>
    <recommendedName>
        <fullName evidence="1">Replication protein A 70 kDa DNA-binding subunit B/D first OB fold domain-containing protein</fullName>
    </recommendedName>
</protein>
<dbReference type="AlphaFoldDB" id="A0A6G1E5V5"/>
<keyword evidence="3" id="KW-1185">Reference proteome</keyword>
<evidence type="ECO:0000313" key="2">
    <source>
        <dbReference type="EMBL" id="KAF0919323.1"/>
    </source>
</evidence>
<dbReference type="OrthoDB" id="593179at2759"/>
<evidence type="ECO:0000313" key="3">
    <source>
        <dbReference type="Proteomes" id="UP000479710"/>
    </source>
</evidence>
<reference evidence="2 3" key="1">
    <citation type="submission" date="2019-11" db="EMBL/GenBank/DDBJ databases">
        <title>Whole genome sequence of Oryza granulata.</title>
        <authorList>
            <person name="Li W."/>
        </authorList>
    </citation>
    <scope>NUCLEOTIDE SEQUENCE [LARGE SCALE GENOMIC DNA]</scope>
    <source>
        <strain evidence="3">cv. Menghai</strain>
        <tissue evidence="2">Leaf</tissue>
    </source>
</reference>
<feature type="domain" description="Replication protein A 70 kDa DNA-binding subunit B/D first OB fold" evidence="1">
    <location>
        <begin position="1"/>
        <end position="59"/>
    </location>
</feature>
<dbReference type="InterPro" id="IPR012340">
    <property type="entry name" value="NA-bd_OB-fold"/>
</dbReference>
<dbReference type="Gene3D" id="2.40.50.140">
    <property type="entry name" value="Nucleic acid-binding proteins"/>
    <property type="match status" value="2"/>
</dbReference>
<sequence>GAGITACVGENEIHKFSESIMEGHAYFLRNFRVSKQTRKFNAVPSKYTIFFTPWTIVEEIPTEVSGNLPLYIFNFVDFEDLEERAKHPKGLIDVIGQLMVVHPLVQGNSLNGLSVRRNVELRDL</sequence>